<feature type="compositionally biased region" description="Basic residues" evidence="1">
    <location>
        <begin position="37"/>
        <end position="47"/>
    </location>
</feature>
<evidence type="ECO:0000256" key="1">
    <source>
        <dbReference type="SAM" id="MobiDB-lite"/>
    </source>
</evidence>
<keyword evidence="3" id="KW-1185">Reference proteome</keyword>
<accession>A0A423U6S5</accession>
<name>A0A423U6S5_PENVA</name>
<dbReference type="EMBL" id="QCYY01000548">
    <property type="protein sequence ID" value="ROT84399.1"/>
    <property type="molecule type" value="Genomic_DNA"/>
</dbReference>
<dbReference type="AlphaFoldDB" id="A0A423U6S5"/>
<feature type="compositionally biased region" description="Basic and acidic residues" evidence="1">
    <location>
        <begin position="152"/>
        <end position="161"/>
    </location>
</feature>
<feature type="region of interest" description="Disordered" evidence="1">
    <location>
        <begin position="1"/>
        <end position="216"/>
    </location>
</feature>
<comment type="caution">
    <text evidence="2">The sequence shown here is derived from an EMBL/GenBank/DDBJ whole genome shotgun (WGS) entry which is preliminary data.</text>
</comment>
<dbReference type="Proteomes" id="UP000283509">
    <property type="component" value="Unassembled WGS sequence"/>
</dbReference>
<organism evidence="2 3">
    <name type="scientific">Penaeus vannamei</name>
    <name type="common">Whiteleg shrimp</name>
    <name type="synonym">Litopenaeus vannamei</name>
    <dbReference type="NCBI Taxonomy" id="6689"/>
    <lineage>
        <taxon>Eukaryota</taxon>
        <taxon>Metazoa</taxon>
        <taxon>Ecdysozoa</taxon>
        <taxon>Arthropoda</taxon>
        <taxon>Crustacea</taxon>
        <taxon>Multicrustacea</taxon>
        <taxon>Malacostraca</taxon>
        <taxon>Eumalacostraca</taxon>
        <taxon>Eucarida</taxon>
        <taxon>Decapoda</taxon>
        <taxon>Dendrobranchiata</taxon>
        <taxon>Penaeoidea</taxon>
        <taxon>Penaeidae</taxon>
        <taxon>Penaeus</taxon>
    </lineage>
</organism>
<evidence type="ECO:0000313" key="3">
    <source>
        <dbReference type="Proteomes" id="UP000283509"/>
    </source>
</evidence>
<evidence type="ECO:0000313" key="2">
    <source>
        <dbReference type="EMBL" id="ROT84399.1"/>
    </source>
</evidence>
<reference evidence="2 3" key="1">
    <citation type="submission" date="2018-04" db="EMBL/GenBank/DDBJ databases">
        <authorList>
            <person name="Zhang X."/>
            <person name="Yuan J."/>
            <person name="Li F."/>
            <person name="Xiang J."/>
        </authorList>
    </citation>
    <scope>NUCLEOTIDE SEQUENCE [LARGE SCALE GENOMIC DNA]</scope>
    <source>
        <tissue evidence="2">Muscle</tissue>
    </source>
</reference>
<feature type="compositionally biased region" description="Basic residues" evidence="1">
    <location>
        <begin position="199"/>
        <end position="210"/>
    </location>
</feature>
<reference evidence="2 3" key="2">
    <citation type="submission" date="2019-01" db="EMBL/GenBank/DDBJ databases">
        <title>The decoding of complex shrimp genome reveals the adaptation for benthos swimmer, frequently molting mechanism and breeding impact on genome.</title>
        <authorList>
            <person name="Sun Y."/>
            <person name="Gao Y."/>
            <person name="Yu Y."/>
        </authorList>
    </citation>
    <scope>NUCLEOTIDE SEQUENCE [LARGE SCALE GENOMIC DNA]</scope>
    <source>
        <tissue evidence="2">Muscle</tissue>
    </source>
</reference>
<feature type="compositionally biased region" description="Basic residues" evidence="1">
    <location>
        <begin position="169"/>
        <end position="188"/>
    </location>
</feature>
<sequence length="472" mass="52612">MHPPPLAPRPSARAQARVETTHASSEGLRFAFPTPKAKAKKAGRRPRIREGRRQSASTRARPEPFPPIKRPQRPRDRTALHDNNPRGREREERGGVPPVERSILNELSTPLTVRGAPSGERLTIPSLKRHSHLPDVFRSTPPCAPSSPLSRARQETHDPRASKSPALPPHKKATNRPKRTARRRHYRCFHAIIPPRNRPPPRGRGAKVLRPRPPAPSCHASDASCKPCSRLQHRPPSSLFFFFLIPSFQCLYYSVEYPFWPSNSSFVTILTPFISQTPKRESSFRRDVQRPVENAGSRLLCRPPVPPRLRRRSTPNHSMIRRASAWAKGSISPGEDPCGGFNASRSDIHGSVRVNWRRWRRSSDKANDTLHSPKPMLPPAATRPPLAHDASPFGRDAHARDPSSPFRDSLPREMSVPGQAAGGGRPTRAAAVAGAGMEAGETLRRGRRRAALPSRFPAPSALHGLRFLYTVY</sequence>
<feature type="compositionally biased region" description="Basic and acidic residues" evidence="1">
    <location>
        <begin position="73"/>
        <end position="94"/>
    </location>
</feature>
<proteinExistence type="predicted"/>
<protein>
    <submittedName>
        <fullName evidence="2">Uncharacterized protein</fullName>
    </submittedName>
</protein>
<feature type="region of interest" description="Disordered" evidence="1">
    <location>
        <begin position="363"/>
        <end position="426"/>
    </location>
</feature>
<gene>
    <name evidence="2" type="ORF">C7M84_022413</name>
</gene>